<gene>
    <name evidence="2" type="ORF">g.45135</name>
</gene>
<dbReference type="SUPFAM" id="SSF54695">
    <property type="entry name" value="POZ domain"/>
    <property type="match status" value="1"/>
</dbReference>
<accession>A0A1B6KKG8</accession>
<dbReference type="PANTHER" id="PTHR45774">
    <property type="entry name" value="BTB/POZ DOMAIN-CONTAINING"/>
    <property type="match status" value="1"/>
</dbReference>
<name>A0A1B6KKG8_9HEMI</name>
<dbReference type="InterPro" id="IPR000210">
    <property type="entry name" value="BTB/POZ_dom"/>
</dbReference>
<dbReference type="PANTHER" id="PTHR45774:SF3">
    <property type="entry name" value="BTB (POZ) DOMAIN-CONTAINING 2B-RELATED"/>
    <property type="match status" value="1"/>
</dbReference>
<sequence length="467" mass="52405">MASLPVVSIASSENTAEDEAYTDPADYIFKHKEYHDCIFTVGRNDDKVEKISAMSCDLKSHSSVFRKILTGNPAEVRIKDVSPEVFKLILTYVYGGEMPTLDQPTAAQLALAAGLYKILPLVDWACELILPECADDVFPALVCVANMSCPELEPHVAEIVQQETQAVLSSEQFLDLDAKCLEYISRQETLSVSELELWRALVLWGQHKVITEPGKTLREHLKTTLSNVRLTTLSLEEISKELIPTKILAPEEVVGLLSAVTSNRPCKLPGICNNRETRELCSSVGNRRSRRLADETVFNESYTFDCLNVVWYSDVYPGKLEELPEYSEISNLTINTHDKKLKIETFTVQSKPILKLGKQPVYKLSCTITVSKIEDGFCTETRIAQMGGEIVGGKEITFPLKLRNGQPLILDANSSYNIALDFDSSHPVHQIYNTAYSKYDTHTILNFNHISVQYDTPLHVQKIHFRA</sequence>
<dbReference type="Pfam" id="PF07707">
    <property type="entry name" value="BACK"/>
    <property type="match status" value="1"/>
</dbReference>
<organism evidence="2">
    <name type="scientific">Graphocephala atropunctata</name>
    <dbReference type="NCBI Taxonomy" id="36148"/>
    <lineage>
        <taxon>Eukaryota</taxon>
        <taxon>Metazoa</taxon>
        <taxon>Ecdysozoa</taxon>
        <taxon>Arthropoda</taxon>
        <taxon>Hexapoda</taxon>
        <taxon>Insecta</taxon>
        <taxon>Pterygota</taxon>
        <taxon>Neoptera</taxon>
        <taxon>Paraneoptera</taxon>
        <taxon>Hemiptera</taxon>
        <taxon>Auchenorrhyncha</taxon>
        <taxon>Membracoidea</taxon>
        <taxon>Cicadellidae</taxon>
        <taxon>Cicadellinae</taxon>
        <taxon>Cicadellini</taxon>
        <taxon>Graphocephala</taxon>
    </lineage>
</organism>
<reference evidence="2" key="1">
    <citation type="submission" date="2015-11" db="EMBL/GenBank/DDBJ databases">
        <title>De novo transcriptome assembly of four potential Pierce s Disease insect vectors from Arizona vineyards.</title>
        <authorList>
            <person name="Tassone E.E."/>
        </authorList>
    </citation>
    <scope>NUCLEOTIDE SEQUENCE</scope>
</reference>
<dbReference type="InterPro" id="IPR011705">
    <property type="entry name" value="BACK"/>
</dbReference>
<dbReference type="PROSITE" id="PS50097">
    <property type="entry name" value="BTB"/>
    <property type="match status" value="1"/>
</dbReference>
<dbReference type="AlphaFoldDB" id="A0A1B6KKG8"/>
<dbReference type="EMBL" id="GEBQ01028052">
    <property type="protein sequence ID" value="JAT11925.1"/>
    <property type="molecule type" value="Transcribed_RNA"/>
</dbReference>
<protein>
    <recommendedName>
        <fullName evidence="1">BTB domain-containing protein</fullName>
    </recommendedName>
</protein>
<dbReference type="CDD" id="cd18186">
    <property type="entry name" value="BTB_POZ_ZBTB_KLHL-like"/>
    <property type="match status" value="1"/>
</dbReference>
<dbReference type="SMART" id="SM00225">
    <property type="entry name" value="BTB"/>
    <property type="match status" value="1"/>
</dbReference>
<dbReference type="Gene3D" id="3.30.710.10">
    <property type="entry name" value="Potassium Channel Kv1.1, Chain A"/>
    <property type="match status" value="1"/>
</dbReference>
<evidence type="ECO:0000313" key="2">
    <source>
        <dbReference type="EMBL" id="JAT11925.1"/>
    </source>
</evidence>
<evidence type="ECO:0000259" key="1">
    <source>
        <dbReference type="PROSITE" id="PS50097"/>
    </source>
</evidence>
<dbReference type="SMART" id="SM00875">
    <property type="entry name" value="BACK"/>
    <property type="match status" value="1"/>
</dbReference>
<proteinExistence type="predicted"/>
<dbReference type="Gene3D" id="1.25.40.420">
    <property type="match status" value="1"/>
</dbReference>
<dbReference type="Pfam" id="PF00651">
    <property type="entry name" value="BTB"/>
    <property type="match status" value="1"/>
</dbReference>
<feature type="domain" description="BTB" evidence="1">
    <location>
        <begin position="35"/>
        <end position="102"/>
    </location>
</feature>
<dbReference type="InterPro" id="IPR011333">
    <property type="entry name" value="SKP1/BTB/POZ_sf"/>
</dbReference>